<keyword evidence="1" id="KW-0808">Transferase</keyword>
<evidence type="ECO:0000313" key="2">
    <source>
        <dbReference type="Proteomes" id="UP000233556"/>
    </source>
</evidence>
<name>A0A2I0UGW9_LIMLA</name>
<dbReference type="Proteomes" id="UP000233556">
    <property type="component" value="Unassembled WGS sequence"/>
</dbReference>
<keyword evidence="2" id="KW-1185">Reference proteome</keyword>
<dbReference type="PANTHER" id="PTHR33395:SF22">
    <property type="entry name" value="REVERSE TRANSCRIPTASE DOMAIN-CONTAINING PROTEIN"/>
    <property type="match status" value="1"/>
</dbReference>
<dbReference type="PANTHER" id="PTHR33395">
    <property type="entry name" value="TRANSCRIPTASE, PUTATIVE-RELATED-RELATED"/>
    <property type="match status" value="1"/>
</dbReference>
<proteinExistence type="predicted"/>
<reference evidence="2" key="1">
    <citation type="submission" date="2017-11" db="EMBL/GenBank/DDBJ databases">
        <authorList>
            <person name="Lima N.C."/>
            <person name="Parody-Merino A.M."/>
            <person name="Battley P.F."/>
            <person name="Fidler A.E."/>
            <person name="Prosdocimi F."/>
        </authorList>
    </citation>
    <scope>NUCLEOTIDE SEQUENCE [LARGE SCALE GENOMIC DNA]</scope>
</reference>
<keyword evidence="1" id="KW-0548">Nucleotidyltransferase</keyword>
<dbReference type="GO" id="GO:0061343">
    <property type="term" value="P:cell adhesion involved in heart morphogenesis"/>
    <property type="evidence" value="ECO:0007669"/>
    <property type="project" value="TreeGrafter"/>
</dbReference>
<reference evidence="2" key="2">
    <citation type="submission" date="2017-12" db="EMBL/GenBank/DDBJ databases">
        <title>Genome sequence of the Bar-tailed Godwit (Limosa lapponica baueri).</title>
        <authorList>
            <person name="Lima N.C.B."/>
            <person name="Parody-Merino A.M."/>
            <person name="Battley P.F."/>
            <person name="Fidler A.E."/>
            <person name="Prosdocimi F."/>
        </authorList>
    </citation>
    <scope>NUCLEOTIDE SEQUENCE [LARGE SCALE GENOMIC DNA]</scope>
</reference>
<dbReference type="AlphaFoldDB" id="A0A2I0UGW9"/>
<dbReference type="GO" id="GO:0031012">
    <property type="term" value="C:extracellular matrix"/>
    <property type="evidence" value="ECO:0007669"/>
    <property type="project" value="TreeGrafter"/>
</dbReference>
<organism evidence="1 2">
    <name type="scientific">Limosa lapponica baueri</name>
    <dbReference type="NCBI Taxonomy" id="1758121"/>
    <lineage>
        <taxon>Eukaryota</taxon>
        <taxon>Metazoa</taxon>
        <taxon>Chordata</taxon>
        <taxon>Craniata</taxon>
        <taxon>Vertebrata</taxon>
        <taxon>Euteleostomi</taxon>
        <taxon>Archelosauria</taxon>
        <taxon>Archosauria</taxon>
        <taxon>Dinosauria</taxon>
        <taxon>Saurischia</taxon>
        <taxon>Theropoda</taxon>
        <taxon>Coelurosauria</taxon>
        <taxon>Aves</taxon>
        <taxon>Neognathae</taxon>
        <taxon>Neoaves</taxon>
        <taxon>Charadriiformes</taxon>
        <taxon>Scolopacidae</taxon>
        <taxon>Limosa</taxon>
    </lineage>
</organism>
<sequence>MEKAEVLNAFFTSVFTSETHTFHESQGDNLEGGKFTLVEDDQVREYLSKLDIPKFMDPDGMYPQVLRDLVSVIAKLILVIFECSCLWREMLEDRRNENVTLVFMKGKKEYPGNNRLISLTSIPVKVVEQFVLETISRHMKDRKVIRSSQHEFIKGTSCLTSLITFNDEVPGLAFCLCFCRLVPFPFLV</sequence>
<accession>A0A2I0UGW9</accession>
<dbReference type="EMBL" id="KZ505769">
    <property type="protein sequence ID" value="PKU45286.1"/>
    <property type="molecule type" value="Genomic_DNA"/>
</dbReference>
<dbReference type="OrthoDB" id="416454at2759"/>
<protein>
    <submittedName>
        <fullName evidence="1">Rna-directed dna polymerase from mobile element jockey-like</fullName>
    </submittedName>
</protein>
<dbReference type="GO" id="GO:0007508">
    <property type="term" value="P:larval heart development"/>
    <property type="evidence" value="ECO:0007669"/>
    <property type="project" value="TreeGrafter"/>
</dbReference>
<dbReference type="GO" id="GO:0003964">
    <property type="term" value="F:RNA-directed DNA polymerase activity"/>
    <property type="evidence" value="ECO:0007669"/>
    <property type="project" value="UniProtKB-KW"/>
</dbReference>
<gene>
    <name evidence="1" type="ORF">llap_4422</name>
</gene>
<evidence type="ECO:0000313" key="1">
    <source>
        <dbReference type="EMBL" id="PKU45286.1"/>
    </source>
</evidence>
<keyword evidence="1" id="KW-0695">RNA-directed DNA polymerase</keyword>